<dbReference type="AlphaFoldDB" id="A0AAD7BX89"/>
<gene>
    <name evidence="1" type="ORF">FB45DRAFT_519693</name>
</gene>
<sequence>MAAPDPGAAVTTGFQDTAIDQLAVLIEEERADASEQAHQQLEQLSDQFFRFREAANAIHAENQAINAKARKDLETMEHTLRQAGIHYSESQGQGHLSFGQEWGDIVQGLKSHSADVPPPRLTPQEVLGMLQWQRRENVYQRDQDSAQIDWLKQELAGQNGCRTQDADAKGQIRISKRPRLSVDTYSPSFAHPCFPSDTSSPSNLGRVIVPAASSPNVCHGEPYTAPPALENWALALADVEITHSLKPQPRSVIPPLSVFAGAHSCSYYLWFATRSYLFRQLTSGAPVHTSWTTQEWELKLHNKRSGHVDTKRAYGDGETICDCGAPRIKPVVLLQLRPLRAGGTPVQGVDFESESLQALLCVDVELARAKLQFEQTDDIVLDVLLWSPQQLLNRIQARRSIFRNSWDTSFGAAPLEGDIHQRRAWIFQFANLLQDWPDFQVSTGTPVALTDPESWQDIDGSALLSYERRLLAFYLRTVSKTLGIFPSLPRRRPHPDVLPPLYRNFVVPQP</sequence>
<proteinExistence type="predicted"/>
<comment type="caution">
    <text evidence="1">The sequence shown here is derived from an EMBL/GenBank/DDBJ whole genome shotgun (WGS) entry which is preliminary data.</text>
</comment>
<protein>
    <submittedName>
        <fullName evidence="1">Uncharacterized protein</fullName>
    </submittedName>
</protein>
<evidence type="ECO:0000313" key="1">
    <source>
        <dbReference type="EMBL" id="KAJ7632973.1"/>
    </source>
</evidence>
<name>A0AAD7BX89_9AGAR</name>
<keyword evidence="2" id="KW-1185">Reference proteome</keyword>
<accession>A0AAD7BX89</accession>
<organism evidence="1 2">
    <name type="scientific">Roridomyces roridus</name>
    <dbReference type="NCBI Taxonomy" id="1738132"/>
    <lineage>
        <taxon>Eukaryota</taxon>
        <taxon>Fungi</taxon>
        <taxon>Dikarya</taxon>
        <taxon>Basidiomycota</taxon>
        <taxon>Agaricomycotina</taxon>
        <taxon>Agaricomycetes</taxon>
        <taxon>Agaricomycetidae</taxon>
        <taxon>Agaricales</taxon>
        <taxon>Marasmiineae</taxon>
        <taxon>Mycenaceae</taxon>
        <taxon>Roridomyces</taxon>
    </lineage>
</organism>
<evidence type="ECO:0000313" key="2">
    <source>
        <dbReference type="Proteomes" id="UP001221142"/>
    </source>
</evidence>
<dbReference type="Proteomes" id="UP001221142">
    <property type="component" value="Unassembled WGS sequence"/>
</dbReference>
<reference evidence="1" key="1">
    <citation type="submission" date="2023-03" db="EMBL/GenBank/DDBJ databases">
        <title>Massive genome expansion in bonnet fungi (Mycena s.s.) driven by repeated elements and novel gene families across ecological guilds.</title>
        <authorList>
            <consortium name="Lawrence Berkeley National Laboratory"/>
            <person name="Harder C.B."/>
            <person name="Miyauchi S."/>
            <person name="Viragh M."/>
            <person name="Kuo A."/>
            <person name="Thoen E."/>
            <person name="Andreopoulos B."/>
            <person name="Lu D."/>
            <person name="Skrede I."/>
            <person name="Drula E."/>
            <person name="Henrissat B."/>
            <person name="Morin E."/>
            <person name="Kohler A."/>
            <person name="Barry K."/>
            <person name="LaButti K."/>
            <person name="Morin E."/>
            <person name="Salamov A."/>
            <person name="Lipzen A."/>
            <person name="Mereny Z."/>
            <person name="Hegedus B."/>
            <person name="Baldrian P."/>
            <person name="Stursova M."/>
            <person name="Weitz H."/>
            <person name="Taylor A."/>
            <person name="Grigoriev I.V."/>
            <person name="Nagy L.G."/>
            <person name="Martin F."/>
            <person name="Kauserud H."/>
        </authorList>
    </citation>
    <scope>NUCLEOTIDE SEQUENCE</scope>
    <source>
        <strain evidence="1">9284</strain>
    </source>
</reference>
<dbReference type="EMBL" id="JARKIF010000008">
    <property type="protein sequence ID" value="KAJ7632973.1"/>
    <property type="molecule type" value="Genomic_DNA"/>
</dbReference>